<organism evidence="1 2">
    <name type="scientific">Escherichia phage JLBYU43</name>
    <dbReference type="NCBI Taxonomy" id="2894751"/>
    <lineage>
        <taxon>Viruses</taxon>
        <taxon>Duplodnaviria</taxon>
        <taxon>Heunggongvirae</taxon>
        <taxon>Uroviricota</taxon>
        <taxon>Caudoviricetes</taxon>
        <taxon>Demerecviridae</taxon>
        <taxon>Markadamsvirinae</taxon>
        <taxon>Tequintavirus</taxon>
        <taxon>Tequintavirus JLBYU43</taxon>
    </lineage>
</organism>
<proteinExistence type="predicted"/>
<evidence type="ECO:0000313" key="1">
    <source>
        <dbReference type="EMBL" id="UGO55719.1"/>
    </source>
</evidence>
<accession>A0AAE9CFM9</accession>
<sequence length="57" mass="6707">MYRHPPPPTRRSREVILMELTKNFKATLEDRDLGTDEDIDFVCKILKMKLEKTNGKS</sequence>
<reference evidence="1" key="1">
    <citation type="submission" date="2021-09" db="EMBL/GenBank/DDBJ databases">
        <authorList>
            <person name="Lewis J.M."/>
            <person name="Day E.R."/>
            <person name="Fugal B.O."/>
            <person name="Hill A.M."/>
            <person name="Janda K.E."/>
            <person name="Kotter D.B."/>
            <person name="McCleary W.R."/>
        </authorList>
    </citation>
    <scope>NUCLEOTIDE SEQUENCE</scope>
</reference>
<protein>
    <submittedName>
        <fullName evidence="1">Uncharacterized protein</fullName>
    </submittedName>
</protein>
<name>A0AAE9CFM9_9CAUD</name>
<dbReference type="Proteomes" id="UP000828081">
    <property type="component" value="Segment"/>
</dbReference>
<keyword evidence="2" id="KW-1185">Reference proteome</keyword>
<evidence type="ECO:0000313" key="2">
    <source>
        <dbReference type="Proteomes" id="UP000828081"/>
    </source>
</evidence>
<gene>
    <name evidence="1" type="ORF">JLBYU43_93</name>
</gene>
<dbReference type="EMBL" id="OK272477">
    <property type="protein sequence ID" value="UGO55719.1"/>
    <property type="molecule type" value="Genomic_DNA"/>
</dbReference>